<accession>L8ECE9</accession>
<reference evidence="1" key="1">
    <citation type="journal article" date="2013" name="PLoS ONE">
        <title>Direct detection of alternative open reading frames translation products in human significantly expands the proteome.</title>
        <authorList>
            <person name="Vanderperre B."/>
            <person name="Lucier J.-F."/>
            <person name="Motard J."/>
            <person name="Tremblay G."/>
            <person name="Vanderperre S."/>
            <person name="Wisztorski M."/>
            <person name="Salzet M."/>
            <person name="Boisvert F.-M."/>
            <person name="Roucou X."/>
        </authorList>
    </citation>
    <scope>NUCLEOTIDE SEQUENCE</scope>
</reference>
<dbReference type="EMBL" id="HF583950">
    <property type="protein sequence ID" value="CCQ43447.1"/>
    <property type="molecule type" value="Genomic_DNA"/>
</dbReference>
<proteinExistence type="predicted"/>
<dbReference type="OrthoDB" id="8856548at2759"/>
<evidence type="ECO:0000313" key="1">
    <source>
        <dbReference type="EMBL" id="CCQ43447.1"/>
    </source>
</evidence>
<dbReference type="AlphaFoldDB" id="L8ECE9"/>
<dbReference type="ChiTaRS" id="ZNF592">
    <property type="organism name" value="human"/>
</dbReference>
<protein>
    <submittedName>
        <fullName evidence="1">Alternative protein ZNF592</fullName>
    </submittedName>
</protein>
<sequence>MTFWLPLTSQTPPALMPRRPSRHPVRRMRVPSNLQAYVWMKVCPCLTQDQPPMCRP</sequence>
<organism evidence="1">
    <name type="scientific">Homo sapiens</name>
    <name type="common">Human</name>
    <dbReference type="NCBI Taxonomy" id="9606"/>
    <lineage>
        <taxon>Eukaryota</taxon>
        <taxon>Metazoa</taxon>
        <taxon>Chordata</taxon>
        <taxon>Craniata</taxon>
        <taxon>Vertebrata</taxon>
        <taxon>Euteleostomi</taxon>
        <taxon>Mammalia</taxon>
        <taxon>Eutheria</taxon>
        <taxon>Euarchontoglires</taxon>
        <taxon>Primates</taxon>
        <taxon>Haplorrhini</taxon>
        <taxon>Catarrhini</taxon>
        <taxon>Hominidae</taxon>
        <taxon>Homo</taxon>
    </lineage>
</organism>
<gene>
    <name evidence="1" type="primary">ZNF592</name>
</gene>
<name>L8ECE9_HUMAN</name>